<dbReference type="PROSITE" id="PS50801">
    <property type="entry name" value="STAS"/>
    <property type="match status" value="1"/>
</dbReference>
<dbReference type="CDD" id="cd07043">
    <property type="entry name" value="STAS_anti-anti-sigma_factors"/>
    <property type="match status" value="1"/>
</dbReference>
<gene>
    <name evidence="2" type="ORF">MNBD_IGNAVI01-2215</name>
</gene>
<dbReference type="Gene3D" id="3.30.750.24">
    <property type="entry name" value="STAS domain"/>
    <property type="match status" value="1"/>
</dbReference>
<reference evidence="2" key="1">
    <citation type="submission" date="2018-06" db="EMBL/GenBank/DDBJ databases">
        <authorList>
            <person name="Zhirakovskaya E."/>
        </authorList>
    </citation>
    <scope>NUCLEOTIDE SEQUENCE</scope>
</reference>
<dbReference type="SUPFAM" id="SSF52091">
    <property type="entry name" value="SpoIIaa-like"/>
    <property type="match status" value="1"/>
</dbReference>
<protein>
    <recommendedName>
        <fullName evidence="1">STAS domain-containing protein</fullName>
    </recommendedName>
</protein>
<name>A0A3B1C095_9ZZZZ</name>
<accession>A0A3B1C095</accession>
<feature type="domain" description="STAS" evidence="1">
    <location>
        <begin position="5"/>
        <end position="111"/>
    </location>
</feature>
<dbReference type="GO" id="GO:0043856">
    <property type="term" value="F:anti-sigma factor antagonist activity"/>
    <property type="evidence" value="ECO:0007669"/>
    <property type="project" value="TreeGrafter"/>
</dbReference>
<evidence type="ECO:0000313" key="2">
    <source>
        <dbReference type="EMBL" id="VAX23986.1"/>
    </source>
</evidence>
<dbReference type="EMBL" id="UOGD01000263">
    <property type="protein sequence ID" value="VAX23986.1"/>
    <property type="molecule type" value="Genomic_DNA"/>
</dbReference>
<dbReference type="Pfam" id="PF01740">
    <property type="entry name" value="STAS"/>
    <property type="match status" value="1"/>
</dbReference>
<dbReference type="PANTHER" id="PTHR33495">
    <property type="entry name" value="ANTI-SIGMA FACTOR ANTAGONIST TM_1081-RELATED-RELATED"/>
    <property type="match status" value="1"/>
</dbReference>
<dbReference type="PANTHER" id="PTHR33495:SF6">
    <property type="entry name" value="ANTI-SIGMA FACTOR ANTAGONIST"/>
    <property type="match status" value="1"/>
</dbReference>
<dbReference type="InterPro" id="IPR002645">
    <property type="entry name" value="STAS_dom"/>
</dbReference>
<organism evidence="2">
    <name type="scientific">hydrothermal vent metagenome</name>
    <dbReference type="NCBI Taxonomy" id="652676"/>
    <lineage>
        <taxon>unclassified sequences</taxon>
        <taxon>metagenomes</taxon>
        <taxon>ecological metagenomes</taxon>
    </lineage>
</organism>
<sequence length="111" mass="12597">MVLDFELTSEMVNDVLVIKTEGYINNAGGERIANEFEKYLNDGVKKLLINIEKSKVVNSIGISFLIEIIEKLNERSGKLYFSNLDPSIEKTFTIMGLFQFAEKVDSVEDIK</sequence>
<proteinExistence type="predicted"/>
<dbReference type="InterPro" id="IPR036513">
    <property type="entry name" value="STAS_dom_sf"/>
</dbReference>
<evidence type="ECO:0000259" key="1">
    <source>
        <dbReference type="PROSITE" id="PS50801"/>
    </source>
</evidence>
<dbReference type="AlphaFoldDB" id="A0A3B1C095"/>